<comment type="similarity">
    <text evidence="3">Belongs to the methyl-accepting chemotaxis (MCP) protein family.</text>
</comment>
<dbReference type="SUPFAM" id="SSF58104">
    <property type="entry name" value="Methyl-accepting chemotaxis protein (MCP) signaling domain"/>
    <property type="match status" value="1"/>
</dbReference>
<dbReference type="InterPro" id="IPR004089">
    <property type="entry name" value="MCPsignal_dom"/>
</dbReference>
<keyword evidence="4" id="KW-0807">Transducer</keyword>
<dbReference type="HOGENOM" id="CLU_000445_107_16_4"/>
<organism evidence="8 9">
    <name type="scientific">Rubrivivax gelatinosus (strain NBRC 100245 / IL144)</name>
    <dbReference type="NCBI Taxonomy" id="983917"/>
    <lineage>
        <taxon>Bacteria</taxon>
        <taxon>Pseudomonadati</taxon>
        <taxon>Pseudomonadota</taxon>
        <taxon>Betaproteobacteria</taxon>
        <taxon>Burkholderiales</taxon>
        <taxon>Sphaerotilaceae</taxon>
        <taxon>Rubrivivax</taxon>
    </lineage>
</organism>
<dbReference type="GO" id="GO:0004888">
    <property type="term" value="F:transmembrane signaling receptor activity"/>
    <property type="evidence" value="ECO:0007669"/>
    <property type="project" value="TreeGrafter"/>
</dbReference>
<dbReference type="PATRIC" id="fig|983917.3.peg.3043"/>
<name>I0HTX0_RUBGI</name>
<protein>
    <submittedName>
        <fullName evidence="8">Methyl-accepting chemotaxis sensory transducer</fullName>
    </submittedName>
</protein>
<dbReference type="InterPro" id="IPR003660">
    <property type="entry name" value="HAMP_dom"/>
</dbReference>
<evidence type="ECO:0000256" key="3">
    <source>
        <dbReference type="ARBA" id="ARBA00029447"/>
    </source>
</evidence>
<dbReference type="PROSITE" id="PS50885">
    <property type="entry name" value="HAMP"/>
    <property type="match status" value="1"/>
</dbReference>
<dbReference type="PANTHER" id="PTHR43531">
    <property type="entry name" value="PROTEIN ICFG"/>
    <property type="match status" value="1"/>
</dbReference>
<keyword evidence="2" id="KW-0488">Methylation</keyword>
<sequence>MSFLFRLRIGARMALAFGFIVALMLVVLAAVLLQIGRVERLSAELVEAQAERLSLAQEWYQNIAVNSQRALAIGLSSDDVLEQVFGDKMKSVTARTSEIVKRYTELETTDEGRRGIEAMSQVRLRYLDQRKALLAARGDAARVAAEGAAFQKVTAEYIEQARQVLAYQQQRQREIGAGVQAASEALRWTAVVVSLLASIAAVVMGWTLSRGITGPLAALQATARRIAAGDLAENIALQPGEVETVQLGNEIVRMQQSLRALVGQVHEVAESIEVASSEVAAGNADLSARTESTASSLEETSSTMQSLTGTVRQTAESARSANELARSAGTVAGDGGTVVRDLVRSMEAIHRSSRRVAEIIGTIDGIAFQTNILALNAAVEAARAGEQGRGFAVVAGEVRTLAQRSAQAAREIKALIDDSVREVELGTRSVGDAGRSMDEIVAAVQRVGEVVDGISATTAEQSEGIVGVNAAIVQIEQSTQQNAALVEQSTAAAASLREQARRLTSLVGGFRLD</sequence>
<dbReference type="SMART" id="SM00304">
    <property type="entry name" value="HAMP"/>
    <property type="match status" value="1"/>
</dbReference>
<feature type="compositionally biased region" description="Low complexity" evidence="5">
    <location>
        <begin position="285"/>
        <end position="303"/>
    </location>
</feature>
<dbReference type="SUPFAM" id="SSF158472">
    <property type="entry name" value="HAMP domain-like"/>
    <property type="match status" value="1"/>
</dbReference>
<dbReference type="Pfam" id="PF00015">
    <property type="entry name" value="MCPsignal"/>
    <property type="match status" value="1"/>
</dbReference>
<dbReference type="GO" id="GO:0005886">
    <property type="term" value="C:plasma membrane"/>
    <property type="evidence" value="ECO:0007669"/>
    <property type="project" value="TreeGrafter"/>
</dbReference>
<dbReference type="PROSITE" id="PS50111">
    <property type="entry name" value="CHEMOTAXIS_TRANSDUC_2"/>
    <property type="match status" value="1"/>
</dbReference>
<dbReference type="STRING" id="983917.RGE_31180"/>
<dbReference type="Proteomes" id="UP000007883">
    <property type="component" value="Chromosome"/>
</dbReference>
<dbReference type="InterPro" id="IPR051310">
    <property type="entry name" value="MCP_chemotaxis"/>
</dbReference>
<evidence type="ECO:0000313" key="9">
    <source>
        <dbReference type="Proteomes" id="UP000007883"/>
    </source>
</evidence>
<evidence type="ECO:0000259" key="6">
    <source>
        <dbReference type="PROSITE" id="PS50111"/>
    </source>
</evidence>
<dbReference type="PANTHER" id="PTHR43531:SF14">
    <property type="entry name" value="METHYL-ACCEPTING CHEMOTAXIS PROTEIN I-RELATED"/>
    <property type="match status" value="1"/>
</dbReference>
<dbReference type="eggNOG" id="COG0840">
    <property type="taxonomic scope" value="Bacteria"/>
</dbReference>
<evidence type="ECO:0000256" key="2">
    <source>
        <dbReference type="ARBA" id="ARBA00022481"/>
    </source>
</evidence>
<dbReference type="KEGG" id="rge:RGE_31180"/>
<evidence type="ECO:0000256" key="1">
    <source>
        <dbReference type="ARBA" id="ARBA00004370"/>
    </source>
</evidence>
<keyword evidence="9" id="KW-1185">Reference proteome</keyword>
<comment type="subcellular location">
    <subcellularLocation>
        <location evidence="1">Membrane</location>
    </subcellularLocation>
</comment>
<dbReference type="Pfam" id="PF00672">
    <property type="entry name" value="HAMP"/>
    <property type="match status" value="1"/>
</dbReference>
<evidence type="ECO:0000313" key="8">
    <source>
        <dbReference type="EMBL" id="BAL96457.1"/>
    </source>
</evidence>
<dbReference type="AlphaFoldDB" id="I0HTX0"/>
<gene>
    <name evidence="8" type="primary">mcp</name>
    <name evidence="8" type="ordered locus">RGE_31180</name>
</gene>
<dbReference type="FunFam" id="1.10.287.950:FF:000001">
    <property type="entry name" value="Methyl-accepting chemotaxis sensory transducer"/>
    <property type="match status" value="1"/>
</dbReference>
<dbReference type="Gene3D" id="1.10.287.950">
    <property type="entry name" value="Methyl-accepting chemotaxis protein"/>
    <property type="match status" value="1"/>
</dbReference>
<feature type="domain" description="HAMP" evidence="7">
    <location>
        <begin position="210"/>
        <end position="263"/>
    </location>
</feature>
<dbReference type="SMART" id="SM00283">
    <property type="entry name" value="MA"/>
    <property type="match status" value="1"/>
</dbReference>
<dbReference type="InterPro" id="IPR047347">
    <property type="entry name" value="YvaQ-like_sensor"/>
</dbReference>
<accession>I0HTX0</accession>
<dbReference type="Gene3D" id="6.10.340.10">
    <property type="match status" value="1"/>
</dbReference>
<dbReference type="Pfam" id="PF12729">
    <property type="entry name" value="4HB_MCP_1"/>
    <property type="match status" value="1"/>
</dbReference>
<dbReference type="GO" id="GO:0007165">
    <property type="term" value="P:signal transduction"/>
    <property type="evidence" value="ECO:0007669"/>
    <property type="project" value="UniProtKB-KW"/>
</dbReference>
<proteinExistence type="inferred from homology"/>
<dbReference type="RefSeq" id="WP_014429318.1">
    <property type="nucleotide sequence ID" value="NC_017075.1"/>
</dbReference>
<evidence type="ECO:0000256" key="4">
    <source>
        <dbReference type="PROSITE-ProRule" id="PRU00284"/>
    </source>
</evidence>
<reference evidence="8 9" key="1">
    <citation type="journal article" date="2012" name="J. Bacteriol.">
        <title>Complete genome sequence of phototrophic betaproteobacterium Rubrivivax gelatinosus IL144.</title>
        <authorList>
            <person name="Nagashima S."/>
            <person name="Kamimura A."/>
            <person name="Shimizu T."/>
            <person name="Nakamura-isaki S."/>
            <person name="Aono E."/>
            <person name="Sakamoto K."/>
            <person name="Ichikawa N."/>
            <person name="Nakazawa H."/>
            <person name="Sekine M."/>
            <person name="Yamazaki S."/>
            <person name="Fujita N."/>
            <person name="Shimada K."/>
            <person name="Hanada S."/>
            <person name="Nagashima K.V.P."/>
        </authorList>
    </citation>
    <scope>NUCLEOTIDE SEQUENCE [LARGE SCALE GENOMIC DNA]</scope>
    <source>
        <strain evidence="9">NBRC 100245 / IL144</strain>
    </source>
</reference>
<dbReference type="CDD" id="cd11386">
    <property type="entry name" value="MCP_signal"/>
    <property type="match status" value="1"/>
</dbReference>
<dbReference type="InterPro" id="IPR024478">
    <property type="entry name" value="HlyB_4HB_MCP"/>
</dbReference>
<feature type="region of interest" description="Disordered" evidence="5">
    <location>
        <begin position="285"/>
        <end position="304"/>
    </location>
</feature>
<dbReference type="EMBL" id="AP012320">
    <property type="protein sequence ID" value="BAL96457.1"/>
    <property type="molecule type" value="Genomic_DNA"/>
</dbReference>
<feature type="domain" description="Methyl-accepting transducer" evidence="6">
    <location>
        <begin position="268"/>
        <end position="497"/>
    </location>
</feature>
<evidence type="ECO:0000259" key="7">
    <source>
        <dbReference type="PROSITE" id="PS50885"/>
    </source>
</evidence>
<evidence type="ECO:0000256" key="5">
    <source>
        <dbReference type="SAM" id="MobiDB-lite"/>
    </source>
</evidence>
<dbReference type="CDD" id="cd19411">
    <property type="entry name" value="MCP2201-like_sensor"/>
    <property type="match status" value="1"/>
</dbReference>
<dbReference type="GO" id="GO:0006935">
    <property type="term" value="P:chemotaxis"/>
    <property type="evidence" value="ECO:0007669"/>
    <property type="project" value="TreeGrafter"/>
</dbReference>